<dbReference type="GO" id="GO:0005739">
    <property type="term" value="C:mitochondrion"/>
    <property type="evidence" value="ECO:0007669"/>
    <property type="project" value="TreeGrafter"/>
</dbReference>
<evidence type="ECO:0008006" key="5">
    <source>
        <dbReference type="Google" id="ProtNLM"/>
    </source>
</evidence>
<comment type="caution">
    <text evidence="3">The sequence shown here is derived from an EMBL/GenBank/DDBJ whole genome shotgun (WGS) entry which is preliminary data.</text>
</comment>
<sequence length="156" mass="17106">MSAPVAVSLTGRLSPLRPVGFTPLLRRSRPVRSSGRWMSQTGDNLRPLEGVRVLDLSRVLAGPFATMILGDLGAEVIKVERPGAGDDTRVWGPPFVASESVYFLSVNRNKKSVAVDLKHPRGAALIEEWLTAEQQDMTSPTRPLAHREPPQTFLLI</sequence>
<proteinExistence type="inferred from homology"/>
<comment type="similarity">
    <text evidence="1">Belongs to the CoA-transferase III family.</text>
</comment>
<dbReference type="Proteomes" id="UP000438429">
    <property type="component" value="Unassembled WGS sequence"/>
</dbReference>
<dbReference type="EMBL" id="VEVO01000017">
    <property type="protein sequence ID" value="KAF0028631.1"/>
    <property type="molecule type" value="Genomic_DNA"/>
</dbReference>
<dbReference type="SUPFAM" id="SSF89796">
    <property type="entry name" value="CoA-transferase family III (CaiB/BaiF)"/>
    <property type="match status" value="1"/>
</dbReference>
<dbReference type="GO" id="GO:0047369">
    <property type="term" value="F:succinate-hydroxymethylglutarate CoA-transferase activity"/>
    <property type="evidence" value="ECO:0007669"/>
    <property type="project" value="TreeGrafter"/>
</dbReference>
<dbReference type="AlphaFoldDB" id="A0A6A4SC15"/>
<evidence type="ECO:0000313" key="3">
    <source>
        <dbReference type="EMBL" id="KAF0028631.1"/>
    </source>
</evidence>
<keyword evidence="2" id="KW-0808">Transferase</keyword>
<protein>
    <recommendedName>
        <fullName evidence="5">Succinate--hydroxymethylglutarate CoA-transferase</fullName>
    </recommendedName>
</protein>
<accession>A0A6A4SC15</accession>
<evidence type="ECO:0000256" key="1">
    <source>
        <dbReference type="ARBA" id="ARBA00008383"/>
    </source>
</evidence>
<name>A0A6A4SC15_SCOMX</name>
<evidence type="ECO:0000256" key="2">
    <source>
        <dbReference type="ARBA" id="ARBA00022679"/>
    </source>
</evidence>
<organism evidence="3 4">
    <name type="scientific">Scophthalmus maximus</name>
    <name type="common">Turbot</name>
    <name type="synonym">Psetta maxima</name>
    <dbReference type="NCBI Taxonomy" id="52904"/>
    <lineage>
        <taxon>Eukaryota</taxon>
        <taxon>Metazoa</taxon>
        <taxon>Chordata</taxon>
        <taxon>Craniata</taxon>
        <taxon>Vertebrata</taxon>
        <taxon>Euteleostomi</taxon>
        <taxon>Actinopterygii</taxon>
        <taxon>Neopterygii</taxon>
        <taxon>Teleostei</taxon>
        <taxon>Neoteleostei</taxon>
        <taxon>Acanthomorphata</taxon>
        <taxon>Carangaria</taxon>
        <taxon>Pleuronectiformes</taxon>
        <taxon>Pleuronectoidei</taxon>
        <taxon>Scophthalmidae</taxon>
        <taxon>Scophthalmus</taxon>
    </lineage>
</organism>
<reference evidence="3 4" key="1">
    <citation type="submission" date="2019-06" db="EMBL/GenBank/DDBJ databases">
        <title>Draft genomes of female and male turbot (Scophthalmus maximus).</title>
        <authorList>
            <person name="Xu H."/>
            <person name="Xu X.-W."/>
            <person name="Shao C."/>
            <person name="Chen S."/>
        </authorList>
    </citation>
    <scope>NUCLEOTIDE SEQUENCE [LARGE SCALE GENOMIC DNA]</scope>
    <source>
        <strain evidence="3">Ysfricsl-2016a</strain>
        <tissue evidence="3">Blood</tissue>
    </source>
</reference>
<dbReference type="PANTHER" id="PTHR48207">
    <property type="entry name" value="SUCCINATE--HYDROXYMETHYLGLUTARATE COA-TRANSFERASE"/>
    <property type="match status" value="1"/>
</dbReference>
<dbReference type="Gene3D" id="3.40.50.10540">
    <property type="entry name" value="Crotonobetainyl-coa:carnitine coa-transferase, domain 1"/>
    <property type="match status" value="1"/>
</dbReference>
<dbReference type="InterPro" id="IPR003673">
    <property type="entry name" value="CoA-Trfase_fam_III"/>
</dbReference>
<dbReference type="Pfam" id="PF02515">
    <property type="entry name" value="CoA_transf_3"/>
    <property type="match status" value="1"/>
</dbReference>
<gene>
    <name evidence="3" type="ORF">F2P81_019718</name>
</gene>
<dbReference type="InterPro" id="IPR023606">
    <property type="entry name" value="CoA-Trfase_III_dom_1_sf"/>
</dbReference>
<dbReference type="PANTHER" id="PTHR48207:SF3">
    <property type="entry name" value="SUCCINATE--HYDROXYMETHYLGLUTARATE COA-TRANSFERASE"/>
    <property type="match status" value="1"/>
</dbReference>
<dbReference type="InterPro" id="IPR050483">
    <property type="entry name" value="CoA-transferase_III_domain"/>
</dbReference>
<evidence type="ECO:0000313" key="4">
    <source>
        <dbReference type="Proteomes" id="UP000438429"/>
    </source>
</evidence>